<dbReference type="NCBIfam" id="TIGR01479">
    <property type="entry name" value="GMP_PMI"/>
    <property type="match status" value="1"/>
</dbReference>
<name>A0A829YF37_9GAMM</name>
<evidence type="ECO:0000259" key="11">
    <source>
        <dbReference type="Pfam" id="PF01050"/>
    </source>
</evidence>
<protein>
    <recommendedName>
        <fullName evidence="3">mannose-1-phosphate guanylyltransferase</fullName>
        <ecNumber evidence="3">2.7.7.13</ecNumber>
    </recommendedName>
</protein>
<reference evidence="14" key="1">
    <citation type="submission" date="2020-01" db="EMBL/GenBank/DDBJ databases">
        <title>'Steroidobacter agaridevorans' sp. nov., agar-degrading bacteria isolated from rhizosphere soils.</title>
        <authorList>
            <person name="Ikenaga M."/>
            <person name="Kataoka M."/>
            <person name="Murouchi A."/>
            <person name="Katsuragi S."/>
            <person name="Sakai M."/>
        </authorList>
    </citation>
    <scope>NUCLEOTIDE SEQUENCE [LARGE SCALE GENOMIC DNA]</scope>
    <source>
        <strain evidence="14">YU21-B</strain>
    </source>
</reference>
<dbReference type="InterPro" id="IPR001538">
    <property type="entry name" value="Man6P_isomerase-2_C"/>
</dbReference>
<feature type="domain" description="Mannose-6-phosphate isomerase type II C-terminal" evidence="11">
    <location>
        <begin position="355"/>
        <end position="469"/>
    </location>
</feature>
<comment type="caution">
    <text evidence="13">The sequence shown here is derived from an EMBL/GenBank/DDBJ whole genome shotgun (WGS) entry which is preliminary data.</text>
</comment>
<evidence type="ECO:0000256" key="8">
    <source>
        <dbReference type="ARBA" id="ARBA00047343"/>
    </source>
</evidence>
<feature type="domain" description="Nucleotidyl transferase" evidence="10">
    <location>
        <begin position="4"/>
        <end position="288"/>
    </location>
</feature>
<evidence type="ECO:0000313" key="14">
    <source>
        <dbReference type="Proteomes" id="UP000445000"/>
    </source>
</evidence>
<dbReference type="SUPFAM" id="SSF53448">
    <property type="entry name" value="Nucleotide-diphospho-sugar transferases"/>
    <property type="match status" value="1"/>
</dbReference>
<dbReference type="GO" id="GO:0000271">
    <property type="term" value="P:polysaccharide biosynthetic process"/>
    <property type="evidence" value="ECO:0007669"/>
    <property type="project" value="InterPro"/>
</dbReference>
<dbReference type="InterPro" id="IPR049577">
    <property type="entry name" value="GMPP_N"/>
</dbReference>
<dbReference type="InterPro" id="IPR014710">
    <property type="entry name" value="RmlC-like_jellyroll"/>
</dbReference>
<dbReference type="Proteomes" id="UP000445000">
    <property type="component" value="Unassembled WGS sequence"/>
</dbReference>
<accession>A0A829YF37</accession>
<dbReference type="GO" id="GO:0004475">
    <property type="term" value="F:mannose-1-phosphate guanylyltransferase (GTP) activity"/>
    <property type="evidence" value="ECO:0007669"/>
    <property type="project" value="UniProtKB-EC"/>
</dbReference>
<dbReference type="RefSeq" id="WP_161813715.1">
    <property type="nucleotide sequence ID" value="NZ_BLJN01000004.1"/>
</dbReference>
<proteinExistence type="inferred from homology"/>
<keyword evidence="6" id="KW-0547">Nucleotide-binding</keyword>
<evidence type="ECO:0000256" key="6">
    <source>
        <dbReference type="ARBA" id="ARBA00022741"/>
    </source>
</evidence>
<keyword evidence="4" id="KW-0808">Transferase</keyword>
<feature type="domain" description="MannoseP isomerase/GMP-like beta-helix" evidence="12">
    <location>
        <begin position="298"/>
        <end position="351"/>
    </location>
</feature>
<evidence type="ECO:0000256" key="9">
    <source>
        <dbReference type="RuleBase" id="RU004190"/>
    </source>
</evidence>
<evidence type="ECO:0000256" key="1">
    <source>
        <dbReference type="ARBA" id="ARBA00004823"/>
    </source>
</evidence>
<dbReference type="PANTHER" id="PTHR46390:SF1">
    <property type="entry name" value="MANNOSE-1-PHOSPHATE GUANYLYLTRANSFERASE"/>
    <property type="match status" value="1"/>
</dbReference>
<dbReference type="Gene3D" id="2.60.120.10">
    <property type="entry name" value="Jelly Rolls"/>
    <property type="match status" value="1"/>
</dbReference>
<dbReference type="EMBL" id="BLJN01000004">
    <property type="protein sequence ID" value="GFE82035.1"/>
    <property type="molecule type" value="Genomic_DNA"/>
</dbReference>
<dbReference type="InterPro" id="IPR011051">
    <property type="entry name" value="RmlC_Cupin_sf"/>
</dbReference>
<sequence length="477" mass="52132">MLIPVILSGGSGTRLWPLSRELYPKQLLPLVGKGTMLQETLARVAGVEGLGSPVVVCNESHRFLVAEQILEADIKPRAIVLEPVGRNTAPAVAVAAMAAVSDLPKGGSDSDPLLLILPADHVIRDVKAFRAALEIGRKAASEGKLVTFGVVPNKPETGYGYIKRVNGAGPAYGIDRFVEKPDLATAKSYVESKEYFWNSGMFLFRASAVLNELRELAPKIYEACAQSVTAAKRDLDFTRLPTKEFSACPSDSFDYAVMEKTKLGVVVPLDAGWSDVGSWSALHEAIPADGDGNVVLGDVLTADSHGNYLHATSRLVAAVGLQDHVVVETKDAVLVAPKSRVQDVKELVNQLKKQGRYETSLHREVFRPWGSYDSIDNGQRFQVKRLSVKPGASMSLQLHHHRAEHWIVVSGTARITRGEEVFLLEENQSTYIPLGTKHRIENPGKIPLHIIEVQSGGYLGEDDIVRFEDRYGREGEK</sequence>
<evidence type="ECO:0000256" key="2">
    <source>
        <dbReference type="ARBA" id="ARBA00006115"/>
    </source>
</evidence>
<organism evidence="13 14">
    <name type="scientific">Steroidobacter agaridevorans</name>
    <dbReference type="NCBI Taxonomy" id="2695856"/>
    <lineage>
        <taxon>Bacteria</taxon>
        <taxon>Pseudomonadati</taxon>
        <taxon>Pseudomonadota</taxon>
        <taxon>Gammaproteobacteria</taxon>
        <taxon>Steroidobacterales</taxon>
        <taxon>Steroidobacteraceae</taxon>
        <taxon>Steroidobacter</taxon>
    </lineage>
</organism>
<dbReference type="Pfam" id="PF01050">
    <property type="entry name" value="MannoseP_isomer"/>
    <property type="match status" value="1"/>
</dbReference>
<dbReference type="InterPro" id="IPR029044">
    <property type="entry name" value="Nucleotide-diphossugar_trans"/>
</dbReference>
<dbReference type="FunFam" id="2.60.120.10:FF:000032">
    <property type="entry name" value="Mannose-1-phosphate guanylyltransferase/mannose-6-phosphate isomerase"/>
    <property type="match status" value="1"/>
</dbReference>
<evidence type="ECO:0000259" key="12">
    <source>
        <dbReference type="Pfam" id="PF22640"/>
    </source>
</evidence>
<dbReference type="Gene3D" id="3.90.550.10">
    <property type="entry name" value="Spore Coat Polysaccharide Biosynthesis Protein SpsA, Chain A"/>
    <property type="match status" value="1"/>
</dbReference>
<evidence type="ECO:0000256" key="3">
    <source>
        <dbReference type="ARBA" id="ARBA00012387"/>
    </source>
</evidence>
<dbReference type="UniPathway" id="UPA00126">
    <property type="reaction ID" value="UER00930"/>
</dbReference>
<dbReference type="GO" id="GO:0009298">
    <property type="term" value="P:GDP-mannose biosynthetic process"/>
    <property type="evidence" value="ECO:0007669"/>
    <property type="project" value="UniProtKB-UniPathway"/>
</dbReference>
<dbReference type="EC" id="2.7.7.13" evidence="3"/>
<evidence type="ECO:0000256" key="7">
    <source>
        <dbReference type="ARBA" id="ARBA00023134"/>
    </source>
</evidence>
<comment type="pathway">
    <text evidence="1">Nucleotide-sugar biosynthesis; GDP-alpha-D-mannose biosynthesis; GDP-alpha-D-mannose from alpha-D-mannose 1-phosphate (GTP route): step 1/1.</text>
</comment>
<dbReference type="Pfam" id="PF00483">
    <property type="entry name" value="NTP_transferase"/>
    <property type="match status" value="1"/>
</dbReference>
<keyword evidence="14" id="KW-1185">Reference proteome</keyword>
<dbReference type="InterPro" id="IPR054566">
    <property type="entry name" value="ManC/GMP-like_b-helix"/>
</dbReference>
<dbReference type="FunFam" id="3.90.550.10:FF:000046">
    <property type="entry name" value="Mannose-1-phosphate guanylyltransferase (GDP)"/>
    <property type="match status" value="1"/>
</dbReference>
<dbReference type="InterPro" id="IPR051161">
    <property type="entry name" value="Mannose-6P_isomerase_type2"/>
</dbReference>
<keyword evidence="5" id="KW-0548">Nucleotidyltransferase</keyword>
<dbReference type="InterPro" id="IPR005835">
    <property type="entry name" value="NTP_transferase_dom"/>
</dbReference>
<keyword evidence="7" id="KW-0342">GTP-binding</keyword>
<evidence type="ECO:0000256" key="5">
    <source>
        <dbReference type="ARBA" id="ARBA00022695"/>
    </source>
</evidence>
<comment type="similarity">
    <text evidence="2 9">Belongs to the mannose-6-phosphate isomerase type 2 family.</text>
</comment>
<comment type="catalytic activity">
    <reaction evidence="8">
        <text>alpha-D-mannose 1-phosphate + GTP + H(+) = GDP-alpha-D-mannose + diphosphate</text>
        <dbReference type="Rhea" id="RHEA:15229"/>
        <dbReference type="ChEBI" id="CHEBI:15378"/>
        <dbReference type="ChEBI" id="CHEBI:33019"/>
        <dbReference type="ChEBI" id="CHEBI:37565"/>
        <dbReference type="ChEBI" id="CHEBI:57527"/>
        <dbReference type="ChEBI" id="CHEBI:58409"/>
        <dbReference type="EC" id="2.7.7.13"/>
    </reaction>
</comment>
<dbReference type="PANTHER" id="PTHR46390">
    <property type="entry name" value="MANNOSE-1-PHOSPHATE GUANYLYLTRANSFERASE"/>
    <property type="match status" value="1"/>
</dbReference>
<evidence type="ECO:0000313" key="13">
    <source>
        <dbReference type="EMBL" id="GFE82035.1"/>
    </source>
</evidence>
<dbReference type="SUPFAM" id="SSF51182">
    <property type="entry name" value="RmlC-like cupins"/>
    <property type="match status" value="1"/>
</dbReference>
<evidence type="ECO:0000259" key="10">
    <source>
        <dbReference type="Pfam" id="PF00483"/>
    </source>
</evidence>
<dbReference type="AlphaFoldDB" id="A0A829YF37"/>
<evidence type="ECO:0000256" key="4">
    <source>
        <dbReference type="ARBA" id="ARBA00022679"/>
    </source>
</evidence>
<dbReference type="GO" id="GO:0005525">
    <property type="term" value="F:GTP binding"/>
    <property type="evidence" value="ECO:0007669"/>
    <property type="project" value="UniProtKB-KW"/>
</dbReference>
<dbReference type="Pfam" id="PF22640">
    <property type="entry name" value="ManC_GMP_beta-helix"/>
    <property type="match status" value="1"/>
</dbReference>
<dbReference type="CDD" id="cd02213">
    <property type="entry name" value="cupin_PMI_typeII_C"/>
    <property type="match status" value="1"/>
</dbReference>
<gene>
    <name evidence="13" type="primary">xanB</name>
    <name evidence="13" type="ORF">GCM10011487_40350</name>
</gene>
<dbReference type="InterPro" id="IPR006375">
    <property type="entry name" value="Man1P_GuaTrfase/Man6P_Isoase"/>
</dbReference>
<dbReference type="CDD" id="cd02509">
    <property type="entry name" value="GDP-M1P_Guanylyltransferase"/>
    <property type="match status" value="1"/>
</dbReference>